<evidence type="ECO:0000313" key="12">
    <source>
        <dbReference type="Proteomes" id="UP000253034"/>
    </source>
</evidence>
<evidence type="ECO:0000256" key="7">
    <source>
        <dbReference type="ARBA" id="ARBA00023141"/>
    </source>
</evidence>
<dbReference type="PANTHER" id="PTHR42894">
    <property type="entry name" value="N-(5'-PHOSPHORIBOSYL)ANTHRANILATE ISOMERASE"/>
    <property type="match status" value="1"/>
</dbReference>
<comment type="catalytic activity">
    <reaction evidence="1 9">
        <text>N-(5-phospho-beta-D-ribosyl)anthranilate = 1-(2-carboxyphenylamino)-1-deoxy-D-ribulose 5-phosphate</text>
        <dbReference type="Rhea" id="RHEA:21540"/>
        <dbReference type="ChEBI" id="CHEBI:18277"/>
        <dbReference type="ChEBI" id="CHEBI:58613"/>
        <dbReference type="EC" id="5.3.1.24"/>
    </reaction>
</comment>
<evidence type="ECO:0000259" key="10">
    <source>
        <dbReference type="Pfam" id="PF00697"/>
    </source>
</evidence>
<dbReference type="GO" id="GO:0000162">
    <property type="term" value="P:L-tryptophan biosynthetic process"/>
    <property type="evidence" value="ECO:0007669"/>
    <property type="project" value="UniProtKB-UniRule"/>
</dbReference>
<keyword evidence="6 9" id="KW-0822">Tryptophan biosynthesis</keyword>
<dbReference type="EMBL" id="QPJT01000019">
    <property type="protein sequence ID" value="RCX12962.1"/>
    <property type="molecule type" value="Genomic_DNA"/>
</dbReference>
<dbReference type="Pfam" id="PF00697">
    <property type="entry name" value="PRAI"/>
    <property type="match status" value="1"/>
</dbReference>
<protein>
    <recommendedName>
        <fullName evidence="4 9">N-(5'-phosphoribosyl)anthranilate isomerase</fullName>
        <shortName evidence="9">PRAI</shortName>
        <ecNumber evidence="3 9">5.3.1.24</ecNumber>
    </recommendedName>
</protein>
<accession>A0A369AUA2</accession>
<dbReference type="CDD" id="cd00405">
    <property type="entry name" value="PRAI"/>
    <property type="match status" value="1"/>
</dbReference>
<dbReference type="UniPathway" id="UPA00035">
    <property type="reaction ID" value="UER00042"/>
</dbReference>
<evidence type="ECO:0000256" key="1">
    <source>
        <dbReference type="ARBA" id="ARBA00001164"/>
    </source>
</evidence>
<evidence type="ECO:0000256" key="9">
    <source>
        <dbReference type="HAMAP-Rule" id="MF_00135"/>
    </source>
</evidence>
<dbReference type="PANTHER" id="PTHR42894:SF1">
    <property type="entry name" value="N-(5'-PHOSPHORIBOSYL)ANTHRANILATE ISOMERASE"/>
    <property type="match status" value="1"/>
</dbReference>
<evidence type="ECO:0000256" key="6">
    <source>
        <dbReference type="ARBA" id="ARBA00022822"/>
    </source>
</evidence>
<reference evidence="11 12" key="1">
    <citation type="submission" date="2018-07" db="EMBL/GenBank/DDBJ databases">
        <title>Genomic Encyclopedia of Type Strains, Phase IV (KMG-IV): sequencing the most valuable type-strain genomes for metagenomic binning, comparative biology and taxonomic classification.</title>
        <authorList>
            <person name="Goeker M."/>
        </authorList>
    </citation>
    <scope>NUCLEOTIDE SEQUENCE [LARGE SCALE GENOMIC DNA]</scope>
    <source>
        <strain evidence="11 12">DSM 27016</strain>
    </source>
</reference>
<dbReference type="InterPro" id="IPR001240">
    <property type="entry name" value="PRAI_dom"/>
</dbReference>
<name>A0A369AUA2_9FIRM</name>
<dbReference type="HAMAP" id="MF_00135">
    <property type="entry name" value="PRAI"/>
    <property type="match status" value="1"/>
</dbReference>
<dbReference type="Proteomes" id="UP000253034">
    <property type="component" value="Unassembled WGS sequence"/>
</dbReference>
<dbReference type="AlphaFoldDB" id="A0A369AUA2"/>
<evidence type="ECO:0000256" key="2">
    <source>
        <dbReference type="ARBA" id="ARBA00004664"/>
    </source>
</evidence>
<dbReference type="EC" id="5.3.1.24" evidence="3 9"/>
<dbReference type="InterPro" id="IPR044643">
    <property type="entry name" value="TrpF_fam"/>
</dbReference>
<proteinExistence type="inferred from homology"/>
<comment type="caution">
    <text evidence="11">The sequence shown here is derived from an EMBL/GenBank/DDBJ whole genome shotgun (WGS) entry which is preliminary data.</text>
</comment>
<gene>
    <name evidence="9" type="primary">trpF</name>
    <name evidence="11" type="ORF">DFR58_11919</name>
</gene>
<comment type="similarity">
    <text evidence="9">Belongs to the TrpF family.</text>
</comment>
<evidence type="ECO:0000256" key="5">
    <source>
        <dbReference type="ARBA" id="ARBA00022605"/>
    </source>
</evidence>
<evidence type="ECO:0000256" key="8">
    <source>
        <dbReference type="ARBA" id="ARBA00023235"/>
    </source>
</evidence>
<keyword evidence="7 9" id="KW-0057">Aromatic amino acid biosynthesis</keyword>
<organism evidence="11 12">
    <name type="scientific">Anaerobacterium chartisolvens</name>
    <dbReference type="NCBI Taxonomy" id="1297424"/>
    <lineage>
        <taxon>Bacteria</taxon>
        <taxon>Bacillati</taxon>
        <taxon>Bacillota</taxon>
        <taxon>Clostridia</taxon>
        <taxon>Eubacteriales</taxon>
        <taxon>Oscillospiraceae</taxon>
        <taxon>Anaerobacterium</taxon>
    </lineage>
</organism>
<dbReference type="GO" id="GO:0004640">
    <property type="term" value="F:phosphoribosylanthranilate isomerase activity"/>
    <property type="evidence" value="ECO:0007669"/>
    <property type="project" value="UniProtKB-UniRule"/>
</dbReference>
<evidence type="ECO:0000313" key="11">
    <source>
        <dbReference type="EMBL" id="RCX12962.1"/>
    </source>
</evidence>
<comment type="pathway">
    <text evidence="2 9">Amino-acid biosynthesis; L-tryptophan biosynthesis; L-tryptophan from chorismate: step 3/5.</text>
</comment>
<dbReference type="InterPro" id="IPR013785">
    <property type="entry name" value="Aldolase_TIM"/>
</dbReference>
<feature type="domain" description="N-(5'phosphoribosyl) anthranilate isomerase (PRAI)" evidence="10">
    <location>
        <begin position="6"/>
        <end position="209"/>
    </location>
</feature>
<evidence type="ECO:0000256" key="4">
    <source>
        <dbReference type="ARBA" id="ARBA00022272"/>
    </source>
</evidence>
<sequence>MSMTRIKICGLKREQDIEYANRHLPDYVGFVFAASKRRVDVSRARILSLMLDNKIKRAGIFVNQSTDEVAQAAIQCGLDVIQIHGDEPPVYFKELRQRLKCLGCENRNIAVWKAIRVKGADCLKQMPLYDADAFVLDSFAEGSYGGAGKTFDWGLAAEAKKYGDIVLAGGLTESNVQNAISVVNPFAVDISSGVETDGGKDEDKIKRFIYSVRSSSY</sequence>
<dbReference type="InterPro" id="IPR011060">
    <property type="entry name" value="RibuloseP-bd_barrel"/>
</dbReference>
<evidence type="ECO:0000256" key="3">
    <source>
        <dbReference type="ARBA" id="ARBA00012572"/>
    </source>
</evidence>
<keyword evidence="8 9" id="KW-0413">Isomerase</keyword>
<keyword evidence="12" id="KW-1185">Reference proteome</keyword>
<dbReference type="SUPFAM" id="SSF51366">
    <property type="entry name" value="Ribulose-phoshate binding barrel"/>
    <property type="match status" value="1"/>
</dbReference>
<keyword evidence="5 9" id="KW-0028">Amino-acid biosynthesis</keyword>
<dbReference type="Gene3D" id="3.20.20.70">
    <property type="entry name" value="Aldolase class I"/>
    <property type="match status" value="1"/>
</dbReference>